<evidence type="ECO:0000256" key="1">
    <source>
        <dbReference type="HAMAP-Rule" id="MF_01526"/>
    </source>
</evidence>
<accession>A0A1H8CNK3</accession>
<dbReference type="Proteomes" id="UP000199695">
    <property type="component" value="Unassembled WGS sequence"/>
</dbReference>
<dbReference type="RefSeq" id="WP_089966101.1">
    <property type="nucleotide sequence ID" value="NZ_FOCQ01000004.1"/>
</dbReference>
<keyword evidence="3" id="KW-1185">Reference proteome</keyword>
<organism evidence="2 3">
    <name type="scientific">Lihuaxuella thermophila</name>
    <dbReference type="NCBI Taxonomy" id="1173111"/>
    <lineage>
        <taxon>Bacteria</taxon>
        <taxon>Bacillati</taxon>
        <taxon>Bacillota</taxon>
        <taxon>Bacilli</taxon>
        <taxon>Bacillales</taxon>
        <taxon>Thermoactinomycetaceae</taxon>
        <taxon>Lihuaxuella</taxon>
    </lineage>
</organism>
<dbReference type="Pfam" id="PF06133">
    <property type="entry name" value="Com_YlbF"/>
    <property type="match status" value="1"/>
</dbReference>
<evidence type="ECO:0000313" key="3">
    <source>
        <dbReference type="Proteomes" id="UP000199695"/>
    </source>
</evidence>
<gene>
    <name evidence="2" type="ORF">SAMN05444955_10431</name>
</gene>
<dbReference type="Gene3D" id="1.20.1500.10">
    <property type="entry name" value="YheA/YmcA-like"/>
    <property type="match status" value="1"/>
</dbReference>
<reference evidence="2 3" key="1">
    <citation type="submission" date="2016-10" db="EMBL/GenBank/DDBJ databases">
        <authorList>
            <person name="de Groot N.N."/>
        </authorList>
    </citation>
    <scope>NUCLEOTIDE SEQUENCE [LARGE SCALE GENOMIC DNA]</scope>
    <source>
        <strain evidence="2 3">DSM 46701</strain>
    </source>
</reference>
<dbReference type="STRING" id="1173111.SAMN05444955_10431"/>
<dbReference type="InterPro" id="IPR010368">
    <property type="entry name" value="Com_YlbF"/>
</dbReference>
<dbReference type="EMBL" id="FOCQ01000004">
    <property type="protein sequence ID" value="SEM96713.1"/>
    <property type="molecule type" value="Genomic_DNA"/>
</dbReference>
<dbReference type="HAMAP" id="MF_01526">
    <property type="entry name" value="UPF0342"/>
    <property type="match status" value="1"/>
</dbReference>
<comment type="similarity">
    <text evidence="1">Belongs to the UPF0342 family.</text>
</comment>
<name>A0A1H8CNK3_9BACL</name>
<sequence length="119" mass="13626">MVNPYDRAHELARSIRASDVYQELKKAKEEVNSNPKFAEMLETFRKKQQEVQLLHMQGKQPSPELNDELNMLVTAIQGVPALTSYLQAEERFAILLSDLQKIIMEPVEELLGKPEKTST</sequence>
<proteinExistence type="inferred from homology"/>
<dbReference type="SUPFAM" id="SSF158622">
    <property type="entry name" value="YheA/YmcA-like"/>
    <property type="match status" value="1"/>
</dbReference>
<evidence type="ECO:0000313" key="2">
    <source>
        <dbReference type="EMBL" id="SEM96713.1"/>
    </source>
</evidence>
<dbReference type="AlphaFoldDB" id="A0A1H8CNK3"/>
<dbReference type="InterPro" id="IPR023378">
    <property type="entry name" value="YheA/YmcA-like_dom_sf"/>
</dbReference>
<protein>
    <recommendedName>
        <fullName evidence="1">UPF0342 protein SAMN05444955_10431</fullName>
    </recommendedName>
</protein>
<dbReference type="OrthoDB" id="9811402at2"/>